<dbReference type="NCBIfam" id="TIGR00229">
    <property type="entry name" value="sensory_box"/>
    <property type="match status" value="2"/>
</dbReference>
<evidence type="ECO:0000259" key="7">
    <source>
        <dbReference type="PROSITE" id="PS50112"/>
    </source>
</evidence>
<dbReference type="SMART" id="SM00387">
    <property type="entry name" value="HATPase_c"/>
    <property type="match status" value="1"/>
</dbReference>
<accession>A0ABW8IJB2</accession>
<dbReference type="SMART" id="SM00091">
    <property type="entry name" value="PAS"/>
    <property type="match status" value="2"/>
</dbReference>
<keyword evidence="10" id="KW-1185">Reference proteome</keyword>
<evidence type="ECO:0000256" key="1">
    <source>
        <dbReference type="ARBA" id="ARBA00000085"/>
    </source>
</evidence>
<dbReference type="RefSeq" id="WP_380010094.1">
    <property type="nucleotide sequence ID" value="NZ_JADIKI010000022.1"/>
</dbReference>
<sequence length="658" mass="72263">MANLSVKPVVASSASLLAEHRYRLMVESITDYAIFMLDSDGHVTSWNPGAERITGYCADEIIGRHVGCFYTKDDREGGLPHRELDIARTEGRYECDSWRLHKDGSHYWAQALTDAIRDEQGKLIGFAKIVRDLTERKRAEESLRRSQEQFRLLVQSVTDYAIFMLDQYGYVSSWNYGAERIKGYTPEEIIGKHFSSFYTQADRDAGEPQKNLALATTEGRVETEGWRVRKDGTRFWAHVVVDRIVGDKGELVGFAKITRDVTEQREAARELDRAREALFQAQKIEAIGKLTGGVAHDFNNLLMVIQSCLDMVELKLPHESQLCRLVQNAQSAVQRGSALTQRMLAFARKQELRVAPVDAASLVANMTELLRRSLGPLVNISTMFPASLNSVKTDANQLELALMNLAVNARDAMPEGGNLTIAARNVTIDASHSTRLAPGEYVCLSVTDEGEGMDEETLIKATEPFFTTKGVGKGTGLGLSMVHGLAEQSGGRLVIKSSKGFGTRVEMWLPSVRCVAVEQQEAVVPVSVSVKPASSLCGLRVVIVDDDPLVLNATGAVLQDLGHRVTEVASAEEALQILEDGSDVDMLITDHAMPGMTGAQLVSEVNIRWPALPVVLATGYAEIPTDLSDGATRLSKPYDRMGLAKAIAKAMEDRRVKA</sequence>
<dbReference type="Pfam" id="PF13426">
    <property type="entry name" value="PAS_9"/>
    <property type="match status" value="2"/>
</dbReference>
<feature type="domain" description="PAS" evidence="7">
    <location>
        <begin position="146"/>
        <end position="204"/>
    </location>
</feature>
<dbReference type="PANTHER" id="PTHR43065">
    <property type="entry name" value="SENSOR HISTIDINE KINASE"/>
    <property type="match status" value="1"/>
</dbReference>
<dbReference type="Gene3D" id="3.30.565.10">
    <property type="entry name" value="Histidine kinase-like ATPase, C-terminal domain"/>
    <property type="match status" value="1"/>
</dbReference>
<evidence type="ECO:0000259" key="6">
    <source>
        <dbReference type="PROSITE" id="PS50110"/>
    </source>
</evidence>
<dbReference type="InterPro" id="IPR004358">
    <property type="entry name" value="Sig_transdc_His_kin-like_C"/>
</dbReference>
<dbReference type="PRINTS" id="PR00344">
    <property type="entry name" value="BCTRLSENSOR"/>
</dbReference>
<dbReference type="InterPro" id="IPR036890">
    <property type="entry name" value="HATPase_C_sf"/>
</dbReference>
<dbReference type="SUPFAM" id="SSF52172">
    <property type="entry name" value="CheY-like"/>
    <property type="match status" value="1"/>
</dbReference>
<dbReference type="Pfam" id="PF00072">
    <property type="entry name" value="Response_reg"/>
    <property type="match status" value="1"/>
</dbReference>
<dbReference type="EC" id="2.7.13.3" evidence="2"/>
<feature type="domain" description="Response regulatory" evidence="6">
    <location>
        <begin position="540"/>
        <end position="651"/>
    </location>
</feature>
<dbReference type="PROSITE" id="PS50112">
    <property type="entry name" value="PAS"/>
    <property type="match status" value="2"/>
</dbReference>
<dbReference type="SUPFAM" id="SSF55874">
    <property type="entry name" value="ATPase domain of HSP90 chaperone/DNA topoisomerase II/histidine kinase"/>
    <property type="match status" value="1"/>
</dbReference>
<dbReference type="PANTHER" id="PTHR43065:SF49">
    <property type="entry name" value="HISTIDINE KINASE"/>
    <property type="match status" value="1"/>
</dbReference>
<feature type="domain" description="PAS" evidence="7">
    <location>
        <begin position="18"/>
        <end position="76"/>
    </location>
</feature>
<proteinExistence type="predicted"/>
<dbReference type="SUPFAM" id="SSF47384">
    <property type="entry name" value="Homodimeric domain of signal transducing histidine kinase"/>
    <property type="match status" value="1"/>
</dbReference>
<feature type="domain" description="PAC" evidence="8">
    <location>
        <begin position="93"/>
        <end position="145"/>
    </location>
</feature>
<dbReference type="PROSITE" id="PS50113">
    <property type="entry name" value="PAC"/>
    <property type="match status" value="2"/>
</dbReference>
<dbReference type="InterPro" id="IPR003594">
    <property type="entry name" value="HATPase_dom"/>
</dbReference>
<dbReference type="Gene3D" id="1.10.287.130">
    <property type="match status" value="1"/>
</dbReference>
<dbReference type="InterPro" id="IPR035965">
    <property type="entry name" value="PAS-like_dom_sf"/>
</dbReference>
<dbReference type="Pfam" id="PF02518">
    <property type="entry name" value="HATPase_c"/>
    <property type="match status" value="1"/>
</dbReference>
<protein>
    <recommendedName>
        <fullName evidence="2">histidine kinase</fullName>
        <ecNumber evidence="2">2.7.13.3</ecNumber>
    </recommendedName>
</protein>
<evidence type="ECO:0000313" key="9">
    <source>
        <dbReference type="EMBL" id="MFK2854845.1"/>
    </source>
</evidence>
<comment type="caution">
    <text evidence="9">The sequence shown here is derived from an EMBL/GenBank/DDBJ whole genome shotgun (WGS) entry which is preliminary data.</text>
</comment>
<evidence type="ECO:0000256" key="2">
    <source>
        <dbReference type="ARBA" id="ARBA00012438"/>
    </source>
</evidence>
<dbReference type="EMBL" id="JADIKI010000022">
    <property type="protein sequence ID" value="MFK2854845.1"/>
    <property type="molecule type" value="Genomic_DNA"/>
</dbReference>
<dbReference type="InterPro" id="IPR000700">
    <property type="entry name" value="PAS-assoc_C"/>
</dbReference>
<dbReference type="SMART" id="SM00388">
    <property type="entry name" value="HisKA"/>
    <property type="match status" value="1"/>
</dbReference>
<dbReference type="CDD" id="cd00130">
    <property type="entry name" value="PAS"/>
    <property type="match status" value="2"/>
</dbReference>
<dbReference type="InterPro" id="IPR011006">
    <property type="entry name" value="CheY-like_superfamily"/>
</dbReference>
<dbReference type="SMART" id="SM00086">
    <property type="entry name" value="PAC"/>
    <property type="match status" value="2"/>
</dbReference>
<dbReference type="PROSITE" id="PS50109">
    <property type="entry name" value="HIS_KIN"/>
    <property type="match status" value="1"/>
</dbReference>
<dbReference type="InterPro" id="IPR001789">
    <property type="entry name" value="Sig_transdc_resp-reg_receiver"/>
</dbReference>
<gene>
    <name evidence="9" type="ORF">ISP18_09610</name>
</gene>
<evidence type="ECO:0000256" key="4">
    <source>
        <dbReference type="PROSITE-ProRule" id="PRU00169"/>
    </source>
</evidence>
<keyword evidence="3 4" id="KW-0597">Phosphoprotein</keyword>
<name>A0ABW8IJB2_9GAMM</name>
<feature type="modified residue" description="4-aspartylphosphate" evidence="4">
    <location>
        <position position="590"/>
    </location>
</feature>
<organism evidence="9 10">
    <name type="scientific">Dyella humi</name>
    <dbReference type="NCBI Taxonomy" id="1770547"/>
    <lineage>
        <taxon>Bacteria</taxon>
        <taxon>Pseudomonadati</taxon>
        <taxon>Pseudomonadota</taxon>
        <taxon>Gammaproteobacteria</taxon>
        <taxon>Lysobacterales</taxon>
        <taxon>Rhodanobacteraceae</taxon>
        <taxon>Dyella</taxon>
    </lineage>
</organism>
<feature type="domain" description="Histidine kinase" evidence="5">
    <location>
        <begin position="293"/>
        <end position="513"/>
    </location>
</feature>
<dbReference type="SUPFAM" id="SSF55785">
    <property type="entry name" value="PYP-like sensor domain (PAS domain)"/>
    <property type="match status" value="2"/>
</dbReference>
<dbReference type="Gene3D" id="3.40.50.2300">
    <property type="match status" value="1"/>
</dbReference>
<dbReference type="InterPro" id="IPR001610">
    <property type="entry name" value="PAC"/>
</dbReference>
<dbReference type="SMART" id="SM00448">
    <property type="entry name" value="REC"/>
    <property type="match status" value="1"/>
</dbReference>
<dbReference type="Gene3D" id="3.30.450.20">
    <property type="entry name" value="PAS domain"/>
    <property type="match status" value="2"/>
</dbReference>
<evidence type="ECO:0000313" key="10">
    <source>
        <dbReference type="Proteomes" id="UP001620409"/>
    </source>
</evidence>
<evidence type="ECO:0000259" key="5">
    <source>
        <dbReference type="PROSITE" id="PS50109"/>
    </source>
</evidence>
<comment type="catalytic activity">
    <reaction evidence="1">
        <text>ATP + protein L-histidine = ADP + protein N-phospho-L-histidine.</text>
        <dbReference type="EC" id="2.7.13.3"/>
    </reaction>
</comment>
<evidence type="ECO:0000256" key="3">
    <source>
        <dbReference type="ARBA" id="ARBA00022553"/>
    </source>
</evidence>
<evidence type="ECO:0000259" key="8">
    <source>
        <dbReference type="PROSITE" id="PS50113"/>
    </source>
</evidence>
<dbReference type="Pfam" id="PF00512">
    <property type="entry name" value="HisKA"/>
    <property type="match status" value="1"/>
</dbReference>
<reference evidence="9 10" key="1">
    <citation type="submission" date="2020-10" db="EMBL/GenBank/DDBJ databases">
        <title>Phylogeny of dyella-like bacteria.</title>
        <authorList>
            <person name="Fu J."/>
        </authorList>
    </citation>
    <scope>NUCLEOTIDE SEQUENCE [LARGE SCALE GENOMIC DNA]</scope>
    <source>
        <strain evidence="9 10">DHG40</strain>
    </source>
</reference>
<dbReference type="Proteomes" id="UP001620409">
    <property type="component" value="Unassembled WGS sequence"/>
</dbReference>
<dbReference type="PROSITE" id="PS50110">
    <property type="entry name" value="RESPONSE_REGULATORY"/>
    <property type="match status" value="1"/>
</dbReference>
<dbReference type="InterPro" id="IPR005467">
    <property type="entry name" value="His_kinase_dom"/>
</dbReference>
<dbReference type="InterPro" id="IPR000014">
    <property type="entry name" value="PAS"/>
</dbReference>
<feature type="domain" description="PAC" evidence="8">
    <location>
        <begin position="221"/>
        <end position="273"/>
    </location>
</feature>
<dbReference type="InterPro" id="IPR036097">
    <property type="entry name" value="HisK_dim/P_sf"/>
</dbReference>
<dbReference type="InterPro" id="IPR003661">
    <property type="entry name" value="HisK_dim/P_dom"/>
</dbReference>